<evidence type="ECO:0000313" key="2">
    <source>
        <dbReference type="EMBL" id="QIS14245.1"/>
    </source>
</evidence>
<dbReference type="KEGG" id="nah:F5544_32030"/>
<evidence type="ECO:0000256" key="1">
    <source>
        <dbReference type="SAM" id="Phobius"/>
    </source>
</evidence>
<accession>A0A6G9YLS0</accession>
<keyword evidence="1" id="KW-1133">Transmembrane helix</keyword>
<dbReference type="Proteomes" id="UP000503540">
    <property type="component" value="Chromosome"/>
</dbReference>
<proteinExistence type="predicted"/>
<protein>
    <recommendedName>
        <fullName evidence="4">DUF1453 domain-containing protein</fullName>
    </recommendedName>
</protein>
<dbReference type="RefSeq" id="WP_167476682.1">
    <property type="nucleotide sequence ID" value="NZ_CP046172.1"/>
</dbReference>
<feature type="transmembrane region" description="Helical" evidence="1">
    <location>
        <begin position="33"/>
        <end position="49"/>
    </location>
</feature>
<feature type="transmembrane region" description="Helical" evidence="1">
    <location>
        <begin position="94"/>
        <end position="113"/>
    </location>
</feature>
<organism evidence="2 3">
    <name type="scientific">Nocardia arthritidis</name>
    <dbReference type="NCBI Taxonomy" id="228602"/>
    <lineage>
        <taxon>Bacteria</taxon>
        <taxon>Bacillati</taxon>
        <taxon>Actinomycetota</taxon>
        <taxon>Actinomycetes</taxon>
        <taxon>Mycobacteriales</taxon>
        <taxon>Nocardiaceae</taxon>
        <taxon>Nocardia</taxon>
    </lineage>
</organism>
<keyword evidence="3" id="KW-1185">Reference proteome</keyword>
<feature type="transmembrane region" description="Helical" evidence="1">
    <location>
        <begin position="61"/>
        <end position="82"/>
    </location>
</feature>
<gene>
    <name evidence="2" type="ORF">F5544_32030</name>
</gene>
<dbReference type="AlphaFoldDB" id="A0A6G9YLS0"/>
<dbReference type="EMBL" id="CP046172">
    <property type="protein sequence ID" value="QIS14245.1"/>
    <property type="molecule type" value="Genomic_DNA"/>
</dbReference>
<evidence type="ECO:0000313" key="3">
    <source>
        <dbReference type="Proteomes" id="UP000503540"/>
    </source>
</evidence>
<name>A0A6G9YLS0_9NOCA</name>
<sequence>MPTSTLINGAVVVAVIIYMIYRKFTWTEIISTEVWGTPATLIIIGVLQFRHLDKVLKPADIVIIVLGVAFSLIGGAVMGLATQLRKDGDKWYQKVGKVGLVAWVILTLSHVAIEALGHVAGAEVASSGSVMMLTMGVNTAALTFILNMRTGGVKPPARGGSTSSSGYPR</sequence>
<feature type="transmembrane region" description="Helical" evidence="1">
    <location>
        <begin position="6"/>
        <end position="21"/>
    </location>
</feature>
<keyword evidence="1" id="KW-0472">Membrane</keyword>
<reference evidence="2 3" key="1">
    <citation type="journal article" date="2019" name="ACS Chem. Biol.">
        <title>Identification and Mobilization of a Cryptic Antibiotic Biosynthesis Gene Locus from a Human-Pathogenic Nocardia Isolate.</title>
        <authorList>
            <person name="Herisse M."/>
            <person name="Ishida K."/>
            <person name="Porter J.L."/>
            <person name="Howden B."/>
            <person name="Hertweck C."/>
            <person name="Stinear T.P."/>
            <person name="Pidot S.J."/>
        </authorList>
    </citation>
    <scope>NUCLEOTIDE SEQUENCE [LARGE SCALE GENOMIC DNA]</scope>
    <source>
        <strain evidence="2 3">AUSMDU00012717</strain>
    </source>
</reference>
<keyword evidence="1" id="KW-0812">Transmembrane</keyword>
<evidence type="ECO:0008006" key="4">
    <source>
        <dbReference type="Google" id="ProtNLM"/>
    </source>
</evidence>
<feature type="transmembrane region" description="Helical" evidence="1">
    <location>
        <begin position="125"/>
        <end position="146"/>
    </location>
</feature>